<sequence length="310" mass="33849">MSKPLVAICGATGVQGGSVLQALLETGDYRLRGLTRNVSSDKAKALQEKGVEMVQADLANKDDLKRAFEGADIVYGVTNFWDPEILKNPSLEAEQGKNIADAAKENKVQWLIWSSAPSCSKGSGGKITEVKHFDGKNDVEEYIKSIGLSFTSVNIGCYMSNFGYLIPLVPNDDGTQSLPLPVVHEDTYIDLTDTASDTGPLVKAVLQNKDKYVGQRLPVVGDRLTAKQIADTYTKVTGKTTKFQALTKEALEGPFSYMNTGEFLGMFTWFRDFGYYGDIYGPNGSGALEATKSVGIHQTTFEEYLKKHAK</sequence>
<gene>
    <name evidence="4" type="ORF">INT43_000085</name>
</gene>
<evidence type="ECO:0000259" key="3">
    <source>
        <dbReference type="Pfam" id="PF05368"/>
    </source>
</evidence>
<feature type="domain" description="NmrA-like" evidence="3">
    <location>
        <begin position="3"/>
        <end position="305"/>
    </location>
</feature>
<dbReference type="Gene3D" id="3.90.25.10">
    <property type="entry name" value="UDP-galactose 4-epimerase, domain 1"/>
    <property type="match status" value="1"/>
</dbReference>
<comment type="similarity">
    <text evidence="1">Belongs to the NmrA-type oxidoreductase family.</text>
</comment>
<dbReference type="SUPFAM" id="SSF51735">
    <property type="entry name" value="NAD(P)-binding Rossmann-fold domains"/>
    <property type="match status" value="1"/>
</dbReference>
<organism evidence="4 5">
    <name type="scientific">Mortierella isabellina</name>
    <name type="common">Filamentous fungus</name>
    <name type="synonym">Umbelopsis isabellina</name>
    <dbReference type="NCBI Taxonomy" id="91625"/>
    <lineage>
        <taxon>Eukaryota</taxon>
        <taxon>Fungi</taxon>
        <taxon>Fungi incertae sedis</taxon>
        <taxon>Mucoromycota</taxon>
        <taxon>Mucoromycotina</taxon>
        <taxon>Umbelopsidomycetes</taxon>
        <taxon>Umbelopsidales</taxon>
        <taxon>Umbelopsidaceae</taxon>
        <taxon>Umbelopsis</taxon>
    </lineage>
</organism>
<dbReference type="PANTHER" id="PTHR42748:SF31">
    <property type="entry name" value="NMRA-LIKE DOMAIN-CONTAINING PROTEIN-RELATED"/>
    <property type="match status" value="1"/>
</dbReference>
<keyword evidence="5" id="KW-1185">Reference proteome</keyword>
<evidence type="ECO:0000313" key="5">
    <source>
        <dbReference type="Proteomes" id="UP000654370"/>
    </source>
</evidence>
<dbReference type="InterPro" id="IPR008030">
    <property type="entry name" value="NmrA-like"/>
</dbReference>
<evidence type="ECO:0000313" key="4">
    <source>
        <dbReference type="EMBL" id="KAG2172738.1"/>
    </source>
</evidence>
<name>A0A8H7PF46_MORIS</name>
<dbReference type="OrthoDB" id="3358371at2759"/>
<keyword evidence="2" id="KW-0521">NADP</keyword>
<dbReference type="PANTHER" id="PTHR42748">
    <property type="entry name" value="NITROGEN METABOLITE REPRESSION PROTEIN NMRA FAMILY MEMBER"/>
    <property type="match status" value="1"/>
</dbReference>
<dbReference type="Proteomes" id="UP000654370">
    <property type="component" value="Unassembled WGS sequence"/>
</dbReference>
<evidence type="ECO:0000256" key="1">
    <source>
        <dbReference type="ARBA" id="ARBA00006328"/>
    </source>
</evidence>
<comment type="caution">
    <text evidence="4">The sequence shown here is derived from an EMBL/GenBank/DDBJ whole genome shotgun (WGS) entry which is preliminary data.</text>
</comment>
<reference evidence="4" key="1">
    <citation type="submission" date="2020-12" db="EMBL/GenBank/DDBJ databases">
        <title>Metabolic potential, ecology and presence of endohyphal bacteria is reflected in genomic diversity of Mucoromycotina.</title>
        <authorList>
            <person name="Muszewska A."/>
            <person name="Okrasinska A."/>
            <person name="Steczkiewicz K."/>
            <person name="Drgas O."/>
            <person name="Orlowska M."/>
            <person name="Perlinska-Lenart U."/>
            <person name="Aleksandrzak-Piekarczyk T."/>
            <person name="Szatraj K."/>
            <person name="Zielenkiewicz U."/>
            <person name="Pilsyk S."/>
            <person name="Malc E."/>
            <person name="Mieczkowski P."/>
            <person name="Kruszewska J.S."/>
            <person name="Biernat P."/>
            <person name="Pawlowska J."/>
        </authorList>
    </citation>
    <scope>NUCLEOTIDE SEQUENCE</scope>
    <source>
        <strain evidence="4">WA0000067209</strain>
    </source>
</reference>
<dbReference type="EMBL" id="JAEPQZ010000016">
    <property type="protein sequence ID" value="KAG2172738.1"/>
    <property type="molecule type" value="Genomic_DNA"/>
</dbReference>
<dbReference type="Gene3D" id="3.40.50.720">
    <property type="entry name" value="NAD(P)-binding Rossmann-like Domain"/>
    <property type="match status" value="1"/>
</dbReference>
<proteinExistence type="inferred from homology"/>
<dbReference type="InterPro" id="IPR036291">
    <property type="entry name" value="NAD(P)-bd_dom_sf"/>
</dbReference>
<protein>
    <recommendedName>
        <fullName evidence="3">NmrA-like domain-containing protein</fullName>
    </recommendedName>
</protein>
<dbReference type="AlphaFoldDB" id="A0A8H7PF46"/>
<dbReference type="GO" id="GO:0005634">
    <property type="term" value="C:nucleus"/>
    <property type="evidence" value="ECO:0007669"/>
    <property type="project" value="TreeGrafter"/>
</dbReference>
<evidence type="ECO:0000256" key="2">
    <source>
        <dbReference type="ARBA" id="ARBA00022857"/>
    </source>
</evidence>
<dbReference type="Pfam" id="PF05368">
    <property type="entry name" value="NmrA"/>
    <property type="match status" value="1"/>
</dbReference>
<dbReference type="CDD" id="cd05251">
    <property type="entry name" value="NmrA_like_SDR_a"/>
    <property type="match status" value="1"/>
</dbReference>
<accession>A0A8H7PF46</accession>
<dbReference type="InterPro" id="IPR051164">
    <property type="entry name" value="NmrA-like_oxidored"/>
</dbReference>